<dbReference type="GO" id="GO:0003677">
    <property type="term" value="F:DNA binding"/>
    <property type="evidence" value="ECO:0007669"/>
    <property type="project" value="UniProtKB-KW"/>
</dbReference>
<dbReference type="AlphaFoldDB" id="A0A937D0M1"/>
<dbReference type="Gene3D" id="1.10.1220.10">
    <property type="entry name" value="Met repressor-like"/>
    <property type="match status" value="1"/>
</dbReference>
<feature type="domain" description="Arc-like DNA binding" evidence="1">
    <location>
        <begin position="6"/>
        <end position="42"/>
    </location>
</feature>
<accession>A0A937D0M1</accession>
<dbReference type="InterPro" id="IPR005569">
    <property type="entry name" value="Arc_DNA-bd_dom"/>
</dbReference>
<name>A0A937D0M1_9HYPH</name>
<keyword evidence="2" id="KW-0238">DNA-binding</keyword>
<proteinExistence type="predicted"/>
<sequence>MYPSDQAQKLVIRLPDDVKVFIAEQAKRNGSSQNSEVIRAIRNRMERVAGAQSSGR</sequence>
<dbReference type="InterPro" id="IPR013321">
    <property type="entry name" value="Arc_rbn_hlx_hlx"/>
</dbReference>
<organism evidence="2 3">
    <name type="scientific">Microvirga aerilata</name>
    <dbReference type="NCBI Taxonomy" id="670292"/>
    <lineage>
        <taxon>Bacteria</taxon>
        <taxon>Pseudomonadati</taxon>
        <taxon>Pseudomonadota</taxon>
        <taxon>Alphaproteobacteria</taxon>
        <taxon>Hyphomicrobiales</taxon>
        <taxon>Methylobacteriaceae</taxon>
        <taxon>Microvirga</taxon>
    </lineage>
</organism>
<gene>
    <name evidence="2" type="ORF">JKG68_28670</name>
</gene>
<dbReference type="SUPFAM" id="SSF47598">
    <property type="entry name" value="Ribbon-helix-helix"/>
    <property type="match status" value="1"/>
</dbReference>
<dbReference type="Proteomes" id="UP000605848">
    <property type="component" value="Unassembled WGS sequence"/>
</dbReference>
<evidence type="ECO:0000313" key="2">
    <source>
        <dbReference type="EMBL" id="MBL0407879.1"/>
    </source>
</evidence>
<dbReference type="RefSeq" id="WP_202065436.1">
    <property type="nucleotide sequence ID" value="NZ_JAEQMY010000122.1"/>
</dbReference>
<dbReference type="GO" id="GO:0006355">
    <property type="term" value="P:regulation of DNA-templated transcription"/>
    <property type="evidence" value="ECO:0007669"/>
    <property type="project" value="InterPro"/>
</dbReference>
<dbReference type="Pfam" id="PF03869">
    <property type="entry name" value="Arc"/>
    <property type="match status" value="1"/>
</dbReference>
<dbReference type="InterPro" id="IPR010985">
    <property type="entry name" value="Ribbon_hlx_hlx"/>
</dbReference>
<comment type="caution">
    <text evidence="2">The sequence shown here is derived from an EMBL/GenBank/DDBJ whole genome shotgun (WGS) entry which is preliminary data.</text>
</comment>
<dbReference type="EMBL" id="JAEQMY010000122">
    <property type="protein sequence ID" value="MBL0407879.1"/>
    <property type="molecule type" value="Genomic_DNA"/>
</dbReference>
<protein>
    <submittedName>
        <fullName evidence="2">Arc family DNA-binding protein</fullName>
    </submittedName>
</protein>
<evidence type="ECO:0000313" key="3">
    <source>
        <dbReference type="Proteomes" id="UP000605848"/>
    </source>
</evidence>
<keyword evidence="3" id="KW-1185">Reference proteome</keyword>
<evidence type="ECO:0000259" key="1">
    <source>
        <dbReference type="Pfam" id="PF03869"/>
    </source>
</evidence>
<reference evidence="2" key="1">
    <citation type="submission" date="2021-01" db="EMBL/GenBank/DDBJ databases">
        <title>Microvirga sp.</title>
        <authorList>
            <person name="Kim M.K."/>
        </authorList>
    </citation>
    <scope>NUCLEOTIDE SEQUENCE</scope>
    <source>
        <strain evidence="2">5420S-16</strain>
    </source>
</reference>